<dbReference type="RefSeq" id="WP_231322561.1">
    <property type="nucleotide sequence ID" value="NZ_CP088156.1"/>
</dbReference>
<protein>
    <submittedName>
        <fullName evidence="13">TonB family protein</fullName>
    </submittedName>
</protein>
<dbReference type="Pfam" id="PF13103">
    <property type="entry name" value="TonB_2"/>
    <property type="match status" value="1"/>
</dbReference>
<feature type="domain" description="TonB C-terminal" evidence="12">
    <location>
        <begin position="170"/>
        <end position="262"/>
    </location>
</feature>
<dbReference type="Proteomes" id="UP001431010">
    <property type="component" value="Chromosome"/>
</dbReference>
<name>A0ABY3RDS6_9BRAD</name>
<feature type="region of interest" description="Disordered" evidence="10">
    <location>
        <begin position="131"/>
        <end position="162"/>
    </location>
</feature>
<dbReference type="Gene3D" id="3.30.1150.10">
    <property type="match status" value="1"/>
</dbReference>
<feature type="transmembrane region" description="Helical" evidence="11">
    <location>
        <begin position="14"/>
        <end position="34"/>
    </location>
</feature>
<evidence type="ECO:0000256" key="2">
    <source>
        <dbReference type="ARBA" id="ARBA00006555"/>
    </source>
</evidence>
<evidence type="ECO:0000256" key="6">
    <source>
        <dbReference type="ARBA" id="ARBA00022692"/>
    </source>
</evidence>
<dbReference type="InterPro" id="IPR051045">
    <property type="entry name" value="TonB-dependent_transducer"/>
</dbReference>
<keyword evidence="9 11" id="KW-0472">Membrane</keyword>
<comment type="similarity">
    <text evidence="2">Belongs to the TonB family.</text>
</comment>
<organism evidence="13 14">
    <name type="scientific">Bradyrhizobium ontarionense</name>
    <dbReference type="NCBI Taxonomy" id="2898149"/>
    <lineage>
        <taxon>Bacteria</taxon>
        <taxon>Pseudomonadati</taxon>
        <taxon>Pseudomonadota</taxon>
        <taxon>Alphaproteobacteria</taxon>
        <taxon>Hyphomicrobiales</taxon>
        <taxon>Nitrobacteraceae</taxon>
        <taxon>Bradyrhizobium</taxon>
    </lineage>
</organism>
<keyword evidence="6 11" id="KW-0812">Transmembrane</keyword>
<proteinExistence type="inferred from homology"/>
<keyword evidence="7" id="KW-0653">Protein transport</keyword>
<dbReference type="InterPro" id="IPR006260">
    <property type="entry name" value="TonB/TolA_C"/>
</dbReference>
<evidence type="ECO:0000256" key="4">
    <source>
        <dbReference type="ARBA" id="ARBA00022475"/>
    </source>
</evidence>
<evidence type="ECO:0000256" key="1">
    <source>
        <dbReference type="ARBA" id="ARBA00004383"/>
    </source>
</evidence>
<keyword evidence="8 11" id="KW-1133">Transmembrane helix</keyword>
<evidence type="ECO:0000313" key="13">
    <source>
        <dbReference type="EMBL" id="UFZ04991.1"/>
    </source>
</evidence>
<sequence>MSDLDTGHSSSRRMWFFAAIGALMLHVGGAALALTHLREEEDIGGLGAAGAEVIDIDLASPKVENDDVPVGQDSEAQNASQFMPEQVKEAEQTAAIKATPTTAEEADQQVTTSEIVKPVEEEQKVAIKTEAQDYNEASQDSARKALDDKAPEAEKTKAPNVGIGKDREKLTANWGRKISAYVYLHKKYPPGQDKDVTVKLSVVLNRLGRIVALSVKESSGISVFDEAALAMVRRSDPVPKPPAGLTDEEFPFTLPVNFKPPK</sequence>
<feature type="compositionally biased region" description="Basic and acidic residues" evidence="10">
    <location>
        <begin position="141"/>
        <end position="157"/>
    </location>
</feature>
<reference evidence="13" key="1">
    <citation type="journal article" date="2024" name="Antonie Van Leeuwenhoek">
        <title>Bradyrhizobium ontarionense sp. nov., a novel bacterial symbiont isolated from Aeschynomene indica (Indian jointvetch), harbours photosynthesis, nitrogen fixation and nitrous oxide (N2O) reductase genes.</title>
        <authorList>
            <person name="Bromfield E.S.P."/>
            <person name="Cloutier S."/>
        </authorList>
    </citation>
    <scope>NUCLEOTIDE SEQUENCE</scope>
    <source>
        <strain evidence="13">A19</strain>
    </source>
</reference>
<keyword evidence="3" id="KW-0813">Transport</keyword>
<evidence type="ECO:0000256" key="10">
    <source>
        <dbReference type="SAM" id="MobiDB-lite"/>
    </source>
</evidence>
<evidence type="ECO:0000256" key="11">
    <source>
        <dbReference type="SAM" id="Phobius"/>
    </source>
</evidence>
<dbReference type="SUPFAM" id="SSF74653">
    <property type="entry name" value="TolA/TonB C-terminal domain"/>
    <property type="match status" value="1"/>
</dbReference>
<dbReference type="NCBIfam" id="TIGR01352">
    <property type="entry name" value="tonB_Cterm"/>
    <property type="match status" value="1"/>
</dbReference>
<evidence type="ECO:0000256" key="5">
    <source>
        <dbReference type="ARBA" id="ARBA00022519"/>
    </source>
</evidence>
<dbReference type="EMBL" id="CP088156">
    <property type="protein sequence ID" value="UFZ04991.1"/>
    <property type="molecule type" value="Genomic_DNA"/>
</dbReference>
<dbReference type="InterPro" id="IPR037682">
    <property type="entry name" value="TonB_C"/>
</dbReference>
<evidence type="ECO:0000256" key="3">
    <source>
        <dbReference type="ARBA" id="ARBA00022448"/>
    </source>
</evidence>
<gene>
    <name evidence="13" type="ORF">LQG66_01335</name>
</gene>
<dbReference type="PANTHER" id="PTHR33446">
    <property type="entry name" value="PROTEIN TONB-RELATED"/>
    <property type="match status" value="1"/>
</dbReference>
<evidence type="ECO:0000256" key="8">
    <source>
        <dbReference type="ARBA" id="ARBA00022989"/>
    </source>
</evidence>
<dbReference type="PANTHER" id="PTHR33446:SF2">
    <property type="entry name" value="PROTEIN TONB"/>
    <property type="match status" value="1"/>
</dbReference>
<comment type="subcellular location">
    <subcellularLocation>
        <location evidence="1">Cell inner membrane</location>
        <topology evidence="1">Single-pass membrane protein</topology>
        <orientation evidence="1">Periplasmic side</orientation>
    </subcellularLocation>
</comment>
<evidence type="ECO:0000256" key="9">
    <source>
        <dbReference type="ARBA" id="ARBA00023136"/>
    </source>
</evidence>
<keyword evidence="14" id="KW-1185">Reference proteome</keyword>
<keyword evidence="4" id="KW-1003">Cell membrane</keyword>
<evidence type="ECO:0000313" key="14">
    <source>
        <dbReference type="Proteomes" id="UP001431010"/>
    </source>
</evidence>
<dbReference type="PROSITE" id="PS52015">
    <property type="entry name" value="TONB_CTD"/>
    <property type="match status" value="1"/>
</dbReference>
<evidence type="ECO:0000256" key="7">
    <source>
        <dbReference type="ARBA" id="ARBA00022927"/>
    </source>
</evidence>
<evidence type="ECO:0000259" key="12">
    <source>
        <dbReference type="PROSITE" id="PS52015"/>
    </source>
</evidence>
<keyword evidence="5" id="KW-0997">Cell inner membrane</keyword>
<accession>A0ABY3RDS6</accession>